<sequence length="131" mass="14431">MKPTAAVGRLVRQWRGHVVEVSPKGLSIDGRTVDPASLTERDAVKPADDPRIHPSLQFLDGGFLVYRGHVQAEVHPGEVTVHGPKGPEWPPEHAREPAREPQPERHTRLVRDEPGAGPAPPEVDDELDIDF</sequence>
<name>A0AAU3H792_9ACTN</name>
<reference evidence="3" key="1">
    <citation type="submission" date="2022-10" db="EMBL/GenBank/DDBJ databases">
        <title>The complete genomes of actinobacterial strains from the NBC collection.</title>
        <authorList>
            <person name="Joergensen T.S."/>
            <person name="Alvarez Arevalo M."/>
            <person name="Sterndorff E.B."/>
            <person name="Faurdal D."/>
            <person name="Vuksanovic O."/>
            <person name="Mourched A.-S."/>
            <person name="Charusanti P."/>
            <person name="Shaw S."/>
            <person name="Blin K."/>
            <person name="Weber T."/>
        </authorList>
    </citation>
    <scope>NUCLEOTIDE SEQUENCE</scope>
    <source>
        <strain evidence="3">NBC_01401</strain>
    </source>
</reference>
<accession>A0AAU3H792</accession>
<feature type="compositionally biased region" description="Acidic residues" evidence="1">
    <location>
        <begin position="122"/>
        <end position="131"/>
    </location>
</feature>
<dbReference type="AlphaFoldDB" id="A0AAU3H792"/>
<evidence type="ECO:0008006" key="4">
    <source>
        <dbReference type="Google" id="ProtNLM"/>
    </source>
</evidence>
<proteinExistence type="predicted"/>
<organism evidence="3">
    <name type="scientific">Streptomyces sp. NBC_01401</name>
    <dbReference type="NCBI Taxonomy" id="2903854"/>
    <lineage>
        <taxon>Bacteria</taxon>
        <taxon>Bacillati</taxon>
        <taxon>Actinomycetota</taxon>
        <taxon>Actinomycetes</taxon>
        <taxon>Kitasatosporales</taxon>
        <taxon>Streptomycetaceae</taxon>
        <taxon>Streptomyces</taxon>
    </lineage>
</organism>
<dbReference type="EMBL" id="CP109535">
    <property type="protein sequence ID" value="WTY99971.1"/>
    <property type="molecule type" value="Genomic_DNA"/>
</dbReference>
<evidence type="ECO:0000256" key="1">
    <source>
        <dbReference type="SAM" id="MobiDB-lite"/>
    </source>
</evidence>
<gene>
    <name evidence="2" type="ORF">OG626_00170</name>
    <name evidence="3" type="ORF">OG626_36235</name>
</gene>
<feature type="region of interest" description="Disordered" evidence="1">
    <location>
        <begin position="78"/>
        <end position="131"/>
    </location>
</feature>
<dbReference type="EMBL" id="CP109535">
    <property type="protein sequence ID" value="WTY93404.1"/>
    <property type="molecule type" value="Genomic_DNA"/>
</dbReference>
<protein>
    <recommendedName>
        <fullName evidence="4">FHA domain-containing protein</fullName>
    </recommendedName>
</protein>
<evidence type="ECO:0000313" key="2">
    <source>
        <dbReference type="EMBL" id="WTY93404.1"/>
    </source>
</evidence>
<feature type="compositionally biased region" description="Basic and acidic residues" evidence="1">
    <location>
        <begin position="90"/>
        <end position="114"/>
    </location>
</feature>
<evidence type="ECO:0000313" key="3">
    <source>
        <dbReference type="EMBL" id="WTY99971.1"/>
    </source>
</evidence>